<dbReference type="InterPro" id="IPR006527">
    <property type="entry name" value="F-box-assoc_dom_typ1"/>
</dbReference>
<dbReference type="PROSITE" id="PS50181">
    <property type="entry name" value="FBOX"/>
    <property type="match status" value="1"/>
</dbReference>
<dbReference type="OrthoDB" id="1867629at2759"/>
<dbReference type="Pfam" id="PF07734">
    <property type="entry name" value="FBA_1"/>
    <property type="match status" value="1"/>
</dbReference>
<dbReference type="InterPro" id="IPR017451">
    <property type="entry name" value="F-box-assoc_interact_dom"/>
</dbReference>
<dbReference type="NCBIfam" id="TIGR01640">
    <property type="entry name" value="F_box_assoc_1"/>
    <property type="match status" value="1"/>
</dbReference>
<dbReference type="PANTHER" id="PTHR31672">
    <property type="entry name" value="BNACNNG10540D PROTEIN"/>
    <property type="match status" value="1"/>
</dbReference>
<evidence type="ECO:0000313" key="2">
    <source>
        <dbReference type="EMBL" id="ESQ42391.1"/>
    </source>
</evidence>
<proteinExistence type="predicted"/>
<gene>
    <name evidence="2" type="ORF">EUTSA_v10015770mg</name>
</gene>
<dbReference type="AlphaFoldDB" id="V4N9E2"/>
<dbReference type="PANTHER" id="PTHR31672:SF13">
    <property type="entry name" value="F-BOX PROTEIN CPR30-LIKE"/>
    <property type="match status" value="1"/>
</dbReference>
<dbReference type="OMA" id="WVTHEID"/>
<protein>
    <recommendedName>
        <fullName evidence="1">F-box domain-containing protein</fullName>
    </recommendedName>
</protein>
<organism evidence="2 3">
    <name type="scientific">Eutrema salsugineum</name>
    <name type="common">Saltwater cress</name>
    <name type="synonym">Sisymbrium salsugineum</name>
    <dbReference type="NCBI Taxonomy" id="72664"/>
    <lineage>
        <taxon>Eukaryota</taxon>
        <taxon>Viridiplantae</taxon>
        <taxon>Streptophyta</taxon>
        <taxon>Embryophyta</taxon>
        <taxon>Tracheophyta</taxon>
        <taxon>Spermatophyta</taxon>
        <taxon>Magnoliopsida</taxon>
        <taxon>eudicotyledons</taxon>
        <taxon>Gunneridae</taxon>
        <taxon>Pentapetalae</taxon>
        <taxon>rosids</taxon>
        <taxon>malvids</taxon>
        <taxon>Brassicales</taxon>
        <taxon>Brassicaceae</taxon>
        <taxon>Eutremeae</taxon>
        <taxon>Eutrema</taxon>
    </lineage>
</organism>
<accession>V4N9E2</accession>
<dbReference type="EMBL" id="KI517464">
    <property type="protein sequence ID" value="ESQ42391.1"/>
    <property type="molecule type" value="Genomic_DNA"/>
</dbReference>
<dbReference type="SUPFAM" id="SSF81383">
    <property type="entry name" value="F-box domain"/>
    <property type="match status" value="1"/>
</dbReference>
<dbReference type="Proteomes" id="UP000030689">
    <property type="component" value="Unassembled WGS sequence"/>
</dbReference>
<dbReference type="InterPro" id="IPR036047">
    <property type="entry name" value="F-box-like_dom_sf"/>
</dbReference>
<evidence type="ECO:0000259" key="1">
    <source>
        <dbReference type="PROSITE" id="PS50181"/>
    </source>
</evidence>
<dbReference type="Pfam" id="PF00646">
    <property type="entry name" value="F-box"/>
    <property type="match status" value="1"/>
</dbReference>
<dbReference type="InterPro" id="IPR050796">
    <property type="entry name" value="SCF_F-box_component"/>
</dbReference>
<reference evidence="2 3" key="1">
    <citation type="journal article" date="2013" name="Front. Plant Sci.">
        <title>The Reference Genome of the Halophytic Plant Eutrema salsugineum.</title>
        <authorList>
            <person name="Yang R."/>
            <person name="Jarvis D.E."/>
            <person name="Chen H."/>
            <person name="Beilstein M.A."/>
            <person name="Grimwood J."/>
            <person name="Jenkins J."/>
            <person name="Shu S."/>
            <person name="Prochnik S."/>
            <person name="Xin M."/>
            <person name="Ma C."/>
            <person name="Schmutz J."/>
            <person name="Wing R.A."/>
            <person name="Mitchell-Olds T."/>
            <person name="Schumaker K.S."/>
            <person name="Wang X."/>
        </authorList>
    </citation>
    <scope>NUCLEOTIDE SEQUENCE [LARGE SCALE GENOMIC DNA]</scope>
</reference>
<name>V4N9E2_EUTSA</name>
<dbReference type="InterPro" id="IPR001810">
    <property type="entry name" value="F-box_dom"/>
</dbReference>
<keyword evidence="3" id="KW-1185">Reference proteome</keyword>
<dbReference type="SMART" id="SM00256">
    <property type="entry name" value="FBOX"/>
    <property type="match status" value="1"/>
</dbReference>
<dbReference type="CDD" id="cd22157">
    <property type="entry name" value="F-box_AtFBW1-like"/>
    <property type="match status" value="1"/>
</dbReference>
<feature type="domain" description="F-box" evidence="1">
    <location>
        <begin position="1"/>
        <end position="46"/>
    </location>
</feature>
<evidence type="ECO:0000313" key="3">
    <source>
        <dbReference type="Proteomes" id="UP000030689"/>
    </source>
</evidence>
<dbReference type="KEGG" id="eus:EUTSA_v10015770mg"/>
<dbReference type="Gramene" id="ESQ42391">
    <property type="protein sequence ID" value="ESQ42391"/>
    <property type="gene ID" value="EUTSA_v10015770mg"/>
</dbReference>
<dbReference type="Gene3D" id="1.20.1280.50">
    <property type="match status" value="1"/>
</dbReference>
<sequence>MSNLSPDLIEEILSRVPATSLTRLRSTCKRWNTFELFRDRRFTEKHSRKAPKQSMVLMLKEYRIFVMSISLNVADPSREFKVPLGLKDSHSNLEKVYIYEAFHCGGLLLCKTNHDGLLVWNPGESRWIQPKSDEESYRWSLYCLGYENNNFCHSYKILRCLHKLIKFEIYEFSSDSWRVLDVAALVFRIESREGVSLKGNTYWLAFDTVDKFILSFDFTRERFRRFCLPVFQNLDAMALSVVREDKLLLLHRSFDTISKMDMWVTYINIDTEAVLWSKSFTLDIPISSTDGYIPNNFLVDEEKKVVMCCNRSLKPNSRKREYVIHKYHTESPSVDTTHASDFSFIFSYVPSLVQIQRVEEKTSR</sequence>
<dbReference type="STRING" id="72664.V4N9E2"/>